<dbReference type="InterPro" id="IPR001638">
    <property type="entry name" value="Solute-binding_3/MltF_N"/>
</dbReference>
<dbReference type="RefSeq" id="WP_049697627.1">
    <property type="nucleotide sequence ID" value="NZ_JAQDQF010000002.1"/>
</dbReference>
<organism evidence="7 8">
    <name type="scientific">Gordonia jacobaea</name>
    <dbReference type="NCBI Taxonomy" id="122202"/>
    <lineage>
        <taxon>Bacteria</taxon>
        <taxon>Bacillati</taxon>
        <taxon>Actinomycetota</taxon>
        <taxon>Actinomycetes</taxon>
        <taxon>Mycobacteriales</taxon>
        <taxon>Gordoniaceae</taxon>
        <taxon>Gordonia</taxon>
    </lineage>
</organism>
<dbReference type="Pfam" id="PF09084">
    <property type="entry name" value="NMT1"/>
    <property type="match status" value="1"/>
</dbReference>
<dbReference type="NCBIfam" id="TIGR01728">
    <property type="entry name" value="SsuA_fam"/>
    <property type="match status" value="1"/>
</dbReference>
<accession>A0ABR5IFC0</accession>
<dbReference type="SUPFAM" id="SSF53850">
    <property type="entry name" value="Periplasmic binding protein-like II"/>
    <property type="match status" value="1"/>
</dbReference>
<dbReference type="PANTHER" id="PTHR30024:SF48">
    <property type="entry name" value="ABC TRANSPORTER SUBSTRATE-BINDING PROTEIN"/>
    <property type="match status" value="1"/>
</dbReference>
<dbReference type="PROSITE" id="PS51257">
    <property type="entry name" value="PROKAR_LIPOPROTEIN"/>
    <property type="match status" value="1"/>
</dbReference>
<name>A0ABR5IFC0_9ACTN</name>
<feature type="chain" id="PRO_5045597543" evidence="5">
    <location>
        <begin position="24"/>
        <end position="332"/>
    </location>
</feature>
<keyword evidence="4 5" id="KW-0732">Signal</keyword>
<evidence type="ECO:0000256" key="5">
    <source>
        <dbReference type="SAM" id="SignalP"/>
    </source>
</evidence>
<evidence type="ECO:0000313" key="7">
    <source>
        <dbReference type="EMBL" id="KNA92401.1"/>
    </source>
</evidence>
<dbReference type="InterPro" id="IPR015168">
    <property type="entry name" value="SsuA/THI5"/>
</dbReference>
<feature type="signal peptide" evidence="5">
    <location>
        <begin position="1"/>
        <end position="23"/>
    </location>
</feature>
<comment type="similarity">
    <text evidence="2">Belongs to the bacterial solute-binding protein SsuA/TauA family.</text>
</comment>
<protein>
    <submittedName>
        <fullName evidence="7">ABC transporter substrate-binding protein</fullName>
    </submittedName>
</protein>
<evidence type="ECO:0000256" key="2">
    <source>
        <dbReference type="ARBA" id="ARBA00010742"/>
    </source>
</evidence>
<evidence type="ECO:0000256" key="3">
    <source>
        <dbReference type="ARBA" id="ARBA00022448"/>
    </source>
</evidence>
<evidence type="ECO:0000256" key="1">
    <source>
        <dbReference type="ARBA" id="ARBA00004418"/>
    </source>
</evidence>
<dbReference type="SMART" id="SM00062">
    <property type="entry name" value="PBPb"/>
    <property type="match status" value="1"/>
</dbReference>
<gene>
    <name evidence="7" type="ORF">ABW18_03410</name>
</gene>
<dbReference type="CDD" id="cd13558">
    <property type="entry name" value="PBP2_SsuA_like_2"/>
    <property type="match status" value="1"/>
</dbReference>
<evidence type="ECO:0000259" key="6">
    <source>
        <dbReference type="SMART" id="SM00062"/>
    </source>
</evidence>
<comment type="subcellular location">
    <subcellularLocation>
        <location evidence="1">Periplasm</location>
    </subcellularLocation>
</comment>
<proteinExistence type="inferred from homology"/>
<evidence type="ECO:0000256" key="4">
    <source>
        <dbReference type="ARBA" id="ARBA00022729"/>
    </source>
</evidence>
<dbReference type="Gene3D" id="3.40.190.10">
    <property type="entry name" value="Periplasmic binding protein-like II"/>
    <property type="match status" value="2"/>
</dbReference>
<reference evidence="7 8" key="1">
    <citation type="submission" date="2015-05" db="EMBL/GenBank/DDBJ databases">
        <title>Draft genome sequence of the bacterium Gordonia jacobaea a new member of the Gordonia genus.</title>
        <authorList>
            <person name="Jimenez-Galisteo G."/>
            <person name="Dominguez A."/>
            <person name="Munoz E."/>
            <person name="Vinas M."/>
        </authorList>
    </citation>
    <scope>NUCLEOTIDE SEQUENCE [LARGE SCALE GENOMIC DNA]</scope>
    <source>
        <strain evidence="8">mv1</strain>
    </source>
</reference>
<dbReference type="EMBL" id="LDTZ01000014">
    <property type="protein sequence ID" value="KNA92401.1"/>
    <property type="molecule type" value="Genomic_DNA"/>
</dbReference>
<dbReference type="Proteomes" id="UP000037247">
    <property type="component" value="Unassembled WGS sequence"/>
</dbReference>
<dbReference type="InterPro" id="IPR010067">
    <property type="entry name" value="ABC_SsuA_sub-bd"/>
</dbReference>
<comment type="caution">
    <text evidence="7">The sequence shown here is derived from an EMBL/GenBank/DDBJ whole genome shotgun (WGS) entry which is preliminary data.</text>
</comment>
<keyword evidence="3" id="KW-0813">Transport</keyword>
<evidence type="ECO:0000313" key="8">
    <source>
        <dbReference type="Proteomes" id="UP000037247"/>
    </source>
</evidence>
<keyword evidence="8" id="KW-1185">Reference proteome</keyword>
<sequence>MSRKRWGALAVGLIAALSLSVSACSFDDSGSGTQSASAQRITLTVGDQVKQTQSLLEASGELKDLPYDIDWASFESGPPLLEAAAAGKVDIGGTGDVPPVFAQASGAPLKIVAVQAREKPGDFLLVPSGSSVKSIADLKGKKVAFTKGSSSNGLVFALLDKAGLKPSDIQQTYLTPTEGLSAFTNGQVDAWAVWNPFAQVAISQHGAQAVSDGAGLVTQQAYYLASSASLGDSAKQKAISDLIGRLARANKWSVTHEDQWIPIYSKLTKLPEPVARATFSTSSGSLVPIGDAQIAKHQRLLDLFADAKVIPNKPTAADYFDNQFNGALSGTN</sequence>
<feature type="domain" description="Solute-binding protein family 3/N-terminal" evidence="6">
    <location>
        <begin position="42"/>
        <end position="256"/>
    </location>
</feature>
<dbReference type="PANTHER" id="PTHR30024">
    <property type="entry name" value="ALIPHATIC SULFONATES-BINDING PROTEIN-RELATED"/>
    <property type="match status" value="1"/>
</dbReference>